<dbReference type="SUPFAM" id="SSF52374">
    <property type="entry name" value="Nucleotidylyl transferase"/>
    <property type="match status" value="1"/>
</dbReference>
<comment type="subunit">
    <text evidence="8">Monomer.</text>
</comment>
<feature type="domain" description="DALR anticodon binding" evidence="10">
    <location>
        <begin position="451"/>
        <end position="562"/>
    </location>
</feature>
<dbReference type="InterPro" id="IPR014729">
    <property type="entry name" value="Rossmann-like_a/b/a_fold"/>
</dbReference>
<feature type="domain" description="Arginyl tRNA synthetase N-terminal" evidence="11">
    <location>
        <begin position="6"/>
        <end position="85"/>
    </location>
</feature>
<dbReference type="SUPFAM" id="SSF47323">
    <property type="entry name" value="Anticodon-binding domain of a subclass of class I aminoacyl-tRNA synthetases"/>
    <property type="match status" value="1"/>
</dbReference>
<comment type="caution">
    <text evidence="12">The sequence shown here is derived from an EMBL/GenBank/DDBJ whole genome shotgun (WGS) entry which is preliminary data.</text>
</comment>
<dbReference type="InterPro" id="IPR035684">
    <property type="entry name" value="ArgRS_core"/>
</dbReference>
<dbReference type="EMBL" id="JBHSFW010000001">
    <property type="protein sequence ID" value="MFC4617525.1"/>
    <property type="molecule type" value="Genomic_DNA"/>
</dbReference>
<name>A0ABV9GLF6_9BACL</name>
<organism evidence="12 13">
    <name type="scientific">Camelliibacillus cellulosilyticus</name>
    <dbReference type="NCBI Taxonomy" id="2174486"/>
    <lineage>
        <taxon>Bacteria</taxon>
        <taxon>Bacillati</taxon>
        <taxon>Bacillota</taxon>
        <taxon>Bacilli</taxon>
        <taxon>Bacillales</taxon>
        <taxon>Sporolactobacillaceae</taxon>
        <taxon>Camelliibacillus</taxon>
    </lineage>
</organism>
<evidence type="ECO:0000259" key="11">
    <source>
        <dbReference type="SMART" id="SM01016"/>
    </source>
</evidence>
<accession>A0ABV9GLF6</accession>
<dbReference type="GO" id="GO:0004814">
    <property type="term" value="F:arginine-tRNA ligase activity"/>
    <property type="evidence" value="ECO:0007669"/>
    <property type="project" value="UniProtKB-EC"/>
</dbReference>
<dbReference type="CDD" id="cd07956">
    <property type="entry name" value="Anticodon_Ia_Arg"/>
    <property type="match status" value="1"/>
</dbReference>
<evidence type="ECO:0000256" key="1">
    <source>
        <dbReference type="ARBA" id="ARBA00005594"/>
    </source>
</evidence>
<dbReference type="Pfam" id="PF03485">
    <property type="entry name" value="Arg_tRNA_synt_N"/>
    <property type="match status" value="1"/>
</dbReference>
<evidence type="ECO:0000256" key="4">
    <source>
        <dbReference type="ARBA" id="ARBA00022840"/>
    </source>
</evidence>
<dbReference type="RefSeq" id="WP_376844565.1">
    <property type="nucleotide sequence ID" value="NZ_JBHSFW010000001.1"/>
</dbReference>
<evidence type="ECO:0000313" key="13">
    <source>
        <dbReference type="Proteomes" id="UP001596022"/>
    </source>
</evidence>
<dbReference type="SUPFAM" id="SSF55190">
    <property type="entry name" value="Arginyl-tRNA synthetase (ArgRS), N-terminal 'additional' domain"/>
    <property type="match status" value="1"/>
</dbReference>
<sequence length="562" mass="63621">MNTYKKLYSETLYRVFNDALDRETIEAHIEKPKQEAHGDLAFPCFSLARAYKKAPQQIAAEAARQLSDSAFAKFEANGPYLNAFIDRNKASQTIIHEVLEKGNAFGDQSEGVGKTITFDLSAPNIAKPFSMGHLRSTVVGNAIANLAEKCGYHTVRINYIGDWGTQFGKQIAAYKKWGDKSKVLANPIEELFKLYTRFHEEADQNPALNDEGRLWFKKLEDGDDEAVQLWRWFREVSLKAFDKIYRLLGVQFDSMNGESFYNDKMDAVVQELEAKGLLVESEGAMVVRLDDEDLPPCLIMKKDGATLYATRDLASAIYRKQTYHFDQALYVVGNEQSLHFAQLKWVLEKMGYEWAKDIEHVPFGMVLKDGKKMSTRKGKVVLLEDVLKNIIERAKTSILEKNPDLAQKDEVATQVGVGAVIYHDLKHYRINDVEFSLDDMLRFEGNTGPYLQYTHARAFSILRKAGAVNDYELSGMTDDRSWQVVTAIAAFPDDIRLAFKDRNPAQIAKSLFRVAQSFNQYYAHERILGADDQSAKCALTQAVVVVIKEGLRILGIQAPEEM</sequence>
<feature type="short sequence motif" description="'HIGH' region" evidence="8">
    <location>
        <begin position="123"/>
        <end position="133"/>
    </location>
</feature>
<dbReference type="CDD" id="cd00671">
    <property type="entry name" value="ArgRS_core"/>
    <property type="match status" value="1"/>
</dbReference>
<keyword evidence="6 8" id="KW-0030">Aminoacyl-tRNA synthetase</keyword>
<keyword evidence="2 8" id="KW-0436">Ligase</keyword>
<keyword evidence="8" id="KW-0963">Cytoplasm</keyword>
<dbReference type="SMART" id="SM01016">
    <property type="entry name" value="Arg_tRNA_synt_N"/>
    <property type="match status" value="1"/>
</dbReference>
<evidence type="ECO:0000256" key="6">
    <source>
        <dbReference type="ARBA" id="ARBA00023146"/>
    </source>
</evidence>
<comment type="catalytic activity">
    <reaction evidence="7 8">
        <text>tRNA(Arg) + L-arginine + ATP = L-arginyl-tRNA(Arg) + AMP + diphosphate</text>
        <dbReference type="Rhea" id="RHEA:20301"/>
        <dbReference type="Rhea" id="RHEA-COMP:9658"/>
        <dbReference type="Rhea" id="RHEA-COMP:9673"/>
        <dbReference type="ChEBI" id="CHEBI:30616"/>
        <dbReference type="ChEBI" id="CHEBI:32682"/>
        <dbReference type="ChEBI" id="CHEBI:33019"/>
        <dbReference type="ChEBI" id="CHEBI:78442"/>
        <dbReference type="ChEBI" id="CHEBI:78513"/>
        <dbReference type="ChEBI" id="CHEBI:456215"/>
        <dbReference type="EC" id="6.1.1.19"/>
    </reaction>
</comment>
<dbReference type="InterPro" id="IPR008909">
    <property type="entry name" value="DALR_anticod-bd"/>
</dbReference>
<comment type="similarity">
    <text evidence="1 8 9">Belongs to the class-I aminoacyl-tRNA synthetase family.</text>
</comment>
<protein>
    <recommendedName>
        <fullName evidence="8">Arginine--tRNA ligase</fullName>
        <ecNumber evidence="8">6.1.1.19</ecNumber>
    </recommendedName>
    <alternativeName>
        <fullName evidence="8">Arginyl-tRNA synthetase</fullName>
        <shortName evidence="8">ArgRS</shortName>
    </alternativeName>
</protein>
<proteinExistence type="inferred from homology"/>
<dbReference type="SMART" id="SM00836">
    <property type="entry name" value="DALR_1"/>
    <property type="match status" value="1"/>
</dbReference>
<evidence type="ECO:0000256" key="8">
    <source>
        <dbReference type="HAMAP-Rule" id="MF_00123"/>
    </source>
</evidence>
<dbReference type="Pfam" id="PF05746">
    <property type="entry name" value="DALR_1"/>
    <property type="match status" value="1"/>
</dbReference>
<dbReference type="HAMAP" id="MF_00123">
    <property type="entry name" value="Arg_tRNA_synth"/>
    <property type="match status" value="1"/>
</dbReference>
<evidence type="ECO:0000259" key="10">
    <source>
        <dbReference type="SMART" id="SM00836"/>
    </source>
</evidence>
<dbReference type="InterPro" id="IPR036695">
    <property type="entry name" value="Arg-tRNA-synth_N_sf"/>
</dbReference>
<evidence type="ECO:0000256" key="9">
    <source>
        <dbReference type="RuleBase" id="RU363038"/>
    </source>
</evidence>
<evidence type="ECO:0000256" key="2">
    <source>
        <dbReference type="ARBA" id="ARBA00022598"/>
    </source>
</evidence>
<evidence type="ECO:0000256" key="5">
    <source>
        <dbReference type="ARBA" id="ARBA00022917"/>
    </source>
</evidence>
<keyword evidence="13" id="KW-1185">Reference proteome</keyword>
<dbReference type="EC" id="6.1.1.19" evidence="8"/>
<dbReference type="Pfam" id="PF00750">
    <property type="entry name" value="tRNA-synt_1d"/>
    <property type="match status" value="1"/>
</dbReference>
<reference evidence="13" key="1">
    <citation type="journal article" date="2019" name="Int. J. Syst. Evol. Microbiol.">
        <title>The Global Catalogue of Microorganisms (GCM) 10K type strain sequencing project: providing services to taxonomists for standard genome sequencing and annotation.</title>
        <authorList>
            <consortium name="The Broad Institute Genomics Platform"/>
            <consortium name="The Broad Institute Genome Sequencing Center for Infectious Disease"/>
            <person name="Wu L."/>
            <person name="Ma J."/>
        </authorList>
    </citation>
    <scope>NUCLEOTIDE SEQUENCE [LARGE SCALE GENOMIC DNA]</scope>
    <source>
        <strain evidence="13">CGMCC 1.16306</strain>
    </source>
</reference>
<dbReference type="Gene3D" id="1.10.730.10">
    <property type="entry name" value="Isoleucyl-tRNA Synthetase, Domain 1"/>
    <property type="match status" value="1"/>
</dbReference>
<keyword evidence="3 8" id="KW-0547">Nucleotide-binding</keyword>
<dbReference type="PRINTS" id="PR01038">
    <property type="entry name" value="TRNASYNTHARG"/>
</dbReference>
<dbReference type="PANTHER" id="PTHR11956">
    <property type="entry name" value="ARGINYL-TRNA SYNTHETASE"/>
    <property type="match status" value="1"/>
</dbReference>
<dbReference type="NCBIfam" id="TIGR00456">
    <property type="entry name" value="argS"/>
    <property type="match status" value="1"/>
</dbReference>
<dbReference type="InterPro" id="IPR005148">
    <property type="entry name" value="Arg-tRNA-synth_N"/>
</dbReference>
<evidence type="ECO:0000256" key="3">
    <source>
        <dbReference type="ARBA" id="ARBA00022741"/>
    </source>
</evidence>
<dbReference type="Proteomes" id="UP001596022">
    <property type="component" value="Unassembled WGS sequence"/>
</dbReference>
<dbReference type="InterPro" id="IPR009080">
    <property type="entry name" value="tRNAsynth_Ia_anticodon-bd"/>
</dbReference>
<evidence type="ECO:0000313" key="12">
    <source>
        <dbReference type="EMBL" id="MFC4617525.1"/>
    </source>
</evidence>
<keyword evidence="5 8" id="KW-0648">Protein biosynthesis</keyword>
<dbReference type="PANTHER" id="PTHR11956:SF5">
    <property type="entry name" value="ARGININE--TRNA LIGASE, CYTOPLASMIC"/>
    <property type="match status" value="1"/>
</dbReference>
<dbReference type="Gene3D" id="3.30.1360.70">
    <property type="entry name" value="Arginyl tRNA synthetase N-terminal domain"/>
    <property type="match status" value="1"/>
</dbReference>
<dbReference type="Gene3D" id="3.40.50.620">
    <property type="entry name" value="HUPs"/>
    <property type="match status" value="1"/>
</dbReference>
<keyword evidence="4 8" id="KW-0067">ATP-binding</keyword>
<dbReference type="InterPro" id="IPR001278">
    <property type="entry name" value="Arg-tRNA-ligase"/>
</dbReference>
<gene>
    <name evidence="8 12" type="primary">argS</name>
    <name evidence="12" type="ORF">ACFO4N_02130</name>
</gene>
<comment type="subcellular location">
    <subcellularLocation>
        <location evidence="8">Cytoplasm</location>
    </subcellularLocation>
</comment>
<evidence type="ECO:0000256" key="7">
    <source>
        <dbReference type="ARBA" id="ARBA00049339"/>
    </source>
</evidence>